<name>A0A7R9WNP6_9STRA</name>
<feature type="compositionally biased region" description="Basic and acidic residues" evidence="3">
    <location>
        <begin position="158"/>
        <end position="173"/>
    </location>
</feature>
<organism evidence="5">
    <name type="scientific">Craspedostauros australis</name>
    <dbReference type="NCBI Taxonomy" id="1486917"/>
    <lineage>
        <taxon>Eukaryota</taxon>
        <taxon>Sar</taxon>
        <taxon>Stramenopiles</taxon>
        <taxon>Ochrophyta</taxon>
        <taxon>Bacillariophyta</taxon>
        <taxon>Bacillariophyceae</taxon>
        <taxon>Bacillariophycidae</taxon>
        <taxon>Naviculales</taxon>
        <taxon>Naviculaceae</taxon>
        <taxon>Craspedostauros</taxon>
    </lineage>
</organism>
<feature type="compositionally biased region" description="Low complexity" evidence="3">
    <location>
        <begin position="140"/>
        <end position="157"/>
    </location>
</feature>
<sequence>MSSFKKFQTAVQEEAFAVLKNGAAKIESFQAECATHFAYPTLSKATEEFASVGAAATNPKMTACVSSTLDVMDAVGKDLQLIETFLNMHIPKMEDGNNFGVTVQLALLKQISDTQEALGKNIESLSGYAASRADVLDKLSLPSSSSTTTKSSSSTTTDGKKEDKSSESTEEKQTAGNPSSVSHTARLGALVTVDSLYYSKAQRAALSAIASYMAVLDFLEKNQEKLKQPKGSAGSRSAYSGMY</sequence>
<dbReference type="PANTHER" id="PTHR10660">
    <property type="entry name" value="PROTEASOME REGULATOR PA28"/>
    <property type="match status" value="1"/>
</dbReference>
<evidence type="ECO:0000256" key="2">
    <source>
        <dbReference type="ARBA" id="ARBA00022942"/>
    </source>
</evidence>
<dbReference type="GO" id="GO:0061133">
    <property type="term" value="F:endopeptidase activator activity"/>
    <property type="evidence" value="ECO:0007669"/>
    <property type="project" value="TreeGrafter"/>
</dbReference>
<dbReference type="InterPro" id="IPR009077">
    <property type="entry name" value="Proteasome_activ_PA28"/>
</dbReference>
<comment type="similarity">
    <text evidence="1">Belongs to the PA28 family.</text>
</comment>
<dbReference type="AlphaFoldDB" id="A0A7R9WNP6"/>
<dbReference type="PANTHER" id="PTHR10660:SF2">
    <property type="entry name" value="LD45860P"/>
    <property type="match status" value="1"/>
</dbReference>
<dbReference type="SUPFAM" id="SSF47216">
    <property type="entry name" value="Proteasome activator"/>
    <property type="match status" value="1"/>
</dbReference>
<reference evidence="5" key="1">
    <citation type="submission" date="2021-01" db="EMBL/GenBank/DDBJ databases">
        <authorList>
            <person name="Corre E."/>
            <person name="Pelletier E."/>
            <person name="Niang G."/>
            <person name="Scheremetjew M."/>
            <person name="Finn R."/>
            <person name="Kale V."/>
            <person name="Holt S."/>
            <person name="Cochrane G."/>
            <person name="Meng A."/>
            <person name="Brown T."/>
            <person name="Cohen L."/>
        </authorList>
    </citation>
    <scope>NUCLEOTIDE SEQUENCE</scope>
    <source>
        <strain evidence="5">CCMP3328</strain>
    </source>
</reference>
<evidence type="ECO:0000259" key="4">
    <source>
        <dbReference type="Pfam" id="PF02252"/>
    </source>
</evidence>
<evidence type="ECO:0000256" key="3">
    <source>
        <dbReference type="SAM" id="MobiDB-lite"/>
    </source>
</evidence>
<keyword evidence="2" id="KW-0647">Proteasome</keyword>
<accession>A0A7R9WNP6</accession>
<feature type="region of interest" description="Disordered" evidence="3">
    <location>
        <begin position="140"/>
        <end position="181"/>
    </location>
</feature>
<dbReference type="GO" id="GO:2000045">
    <property type="term" value="P:regulation of G1/S transition of mitotic cell cycle"/>
    <property type="evidence" value="ECO:0007669"/>
    <property type="project" value="TreeGrafter"/>
</dbReference>
<dbReference type="InterPro" id="IPR036252">
    <property type="entry name" value="Proteasome_activ_sf"/>
</dbReference>
<dbReference type="GO" id="GO:0061136">
    <property type="term" value="P:regulation of proteasomal protein catabolic process"/>
    <property type="evidence" value="ECO:0007669"/>
    <property type="project" value="TreeGrafter"/>
</dbReference>
<dbReference type="InterPro" id="IPR036997">
    <property type="entry name" value="PA28_C_sf"/>
</dbReference>
<dbReference type="GO" id="GO:0005654">
    <property type="term" value="C:nucleoplasm"/>
    <property type="evidence" value="ECO:0007669"/>
    <property type="project" value="TreeGrafter"/>
</dbReference>
<evidence type="ECO:0000313" key="5">
    <source>
        <dbReference type="EMBL" id="CAD8328799.1"/>
    </source>
</evidence>
<dbReference type="EMBL" id="HBEF01001409">
    <property type="protein sequence ID" value="CAD8328799.1"/>
    <property type="molecule type" value="Transcribed_RNA"/>
</dbReference>
<dbReference type="Pfam" id="PF02252">
    <property type="entry name" value="PA28_C"/>
    <property type="match status" value="1"/>
</dbReference>
<protein>
    <recommendedName>
        <fullName evidence="4">Proteasome activator PA28 C-terminal domain-containing protein</fullName>
    </recommendedName>
</protein>
<evidence type="ECO:0000256" key="1">
    <source>
        <dbReference type="ARBA" id="ARBA00005883"/>
    </source>
</evidence>
<gene>
    <name evidence="5" type="ORF">CAUS1442_LOCUS897</name>
</gene>
<feature type="domain" description="Proteasome activator PA28 C-terminal" evidence="4">
    <location>
        <begin position="56"/>
        <end position="139"/>
    </location>
</feature>
<dbReference type="GO" id="GO:0008537">
    <property type="term" value="C:proteasome activator complex"/>
    <property type="evidence" value="ECO:0007669"/>
    <property type="project" value="InterPro"/>
</dbReference>
<proteinExistence type="inferred from homology"/>
<dbReference type="GO" id="GO:0005737">
    <property type="term" value="C:cytoplasm"/>
    <property type="evidence" value="ECO:0007669"/>
    <property type="project" value="TreeGrafter"/>
</dbReference>
<dbReference type="InterPro" id="IPR003186">
    <property type="entry name" value="PA28_C"/>
</dbReference>
<dbReference type="Gene3D" id="1.20.120.180">
    <property type="entry name" value="Proteasome activator pa28, C-terminal domain"/>
    <property type="match status" value="1"/>
</dbReference>